<organism evidence="9 10">
    <name type="scientific">Candidatus Dojkabacteria bacterium</name>
    <dbReference type="NCBI Taxonomy" id="2099670"/>
    <lineage>
        <taxon>Bacteria</taxon>
        <taxon>Candidatus Dojkabacteria</taxon>
    </lineage>
</organism>
<dbReference type="InterPro" id="IPR020805">
    <property type="entry name" value="Cell_div_FtsZ_CS"/>
</dbReference>
<dbReference type="CDD" id="cd02201">
    <property type="entry name" value="FtsZ_type1"/>
    <property type="match status" value="1"/>
</dbReference>
<dbReference type="SUPFAM" id="SSF55307">
    <property type="entry name" value="Tubulin C-terminal domain-like"/>
    <property type="match status" value="1"/>
</dbReference>
<feature type="compositionally biased region" description="Low complexity" evidence="6">
    <location>
        <begin position="347"/>
        <end position="357"/>
    </location>
</feature>
<dbReference type="GO" id="GO:0003924">
    <property type="term" value="F:GTPase activity"/>
    <property type="evidence" value="ECO:0007669"/>
    <property type="project" value="UniProtKB-UniRule"/>
</dbReference>
<feature type="domain" description="Tubulin/FtsZ 2-layer sandwich" evidence="8">
    <location>
        <begin position="207"/>
        <end position="324"/>
    </location>
</feature>
<dbReference type="PROSITE" id="PS01134">
    <property type="entry name" value="FTSZ_1"/>
    <property type="match status" value="1"/>
</dbReference>
<dbReference type="InterPro" id="IPR045061">
    <property type="entry name" value="FtsZ/CetZ"/>
</dbReference>
<comment type="subunit">
    <text evidence="4">Homodimer. Polymerizes to form a dynamic ring structure in a strictly GTP-dependent manner. Interacts directly with several other division proteins.</text>
</comment>
<dbReference type="Gene3D" id="3.40.50.1440">
    <property type="entry name" value="Tubulin/FtsZ, GTPase domain"/>
    <property type="match status" value="1"/>
</dbReference>
<evidence type="ECO:0000313" key="9">
    <source>
        <dbReference type="EMBL" id="MCA9383591.1"/>
    </source>
</evidence>
<dbReference type="Proteomes" id="UP000783287">
    <property type="component" value="Unassembled WGS sequence"/>
</dbReference>
<dbReference type="PANTHER" id="PTHR30314">
    <property type="entry name" value="CELL DIVISION PROTEIN FTSZ-RELATED"/>
    <property type="match status" value="1"/>
</dbReference>
<dbReference type="SMART" id="SM00864">
    <property type="entry name" value="Tubulin"/>
    <property type="match status" value="1"/>
</dbReference>
<evidence type="ECO:0000256" key="4">
    <source>
        <dbReference type="HAMAP-Rule" id="MF_00909"/>
    </source>
</evidence>
<feature type="binding site" evidence="4">
    <location>
        <begin position="108"/>
        <end position="110"/>
    </location>
    <ligand>
        <name>GTP</name>
        <dbReference type="ChEBI" id="CHEBI:37565"/>
    </ligand>
</feature>
<feature type="binding site" evidence="4">
    <location>
        <position position="139"/>
    </location>
    <ligand>
        <name>GTP</name>
        <dbReference type="ChEBI" id="CHEBI:37565"/>
    </ligand>
</feature>
<reference evidence="9" key="1">
    <citation type="submission" date="2020-04" db="EMBL/GenBank/DDBJ databases">
        <authorList>
            <person name="Zhang T."/>
        </authorList>
    </citation>
    <scope>NUCLEOTIDE SEQUENCE</scope>
    <source>
        <strain evidence="9">HKST-UBA14</strain>
    </source>
</reference>
<sequence length="410" mass="43519">MLVKPQSTSLANIKVVGIGGAGGNAINTMIENYDIEGVEFIAINTDAQALESNLAEIKLQIGEELTRGLGSGGNPSIGKKAAEESVDMLHEHLAGADMVFITGGMGGGTGTGASPVVASIAKNLGALTISIVEKPFDFEGKRRMDTALLGIAELKDKVDTLIVIPNQRLLDVIERNISFLDAMKKVDDVLALAVKSISQLITQSGMINVDFADIRSIMNDAGTALMGMGTANGEDRASEATKQAMSSPLLEISIDGAKGVLFNVIGGKDLAMHEVDEAAKLVRESVSPDANIIFGATIDPELGDELQVTVLATGFDTDKAGSPIMTNEILTGQPMSNNNQATLMSRQPMQQTHTMPTPTAPPPISDDLEDDDEDEITQPKPVLDNALDTDDGYDEDDFDTPSFLRRKKDY</sequence>
<evidence type="ECO:0000259" key="8">
    <source>
        <dbReference type="SMART" id="SM00865"/>
    </source>
</evidence>
<comment type="caution">
    <text evidence="9">The sequence shown here is derived from an EMBL/GenBank/DDBJ whole genome shotgun (WGS) entry which is preliminary data.</text>
</comment>
<name>A0A955RJ47_9BACT</name>
<dbReference type="Gene3D" id="3.30.1330.20">
    <property type="entry name" value="Tubulin/FtsZ, C-terminal domain"/>
    <property type="match status" value="1"/>
</dbReference>
<dbReference type="GO" id="GO:0005737">
    <property type="term" value="C:cytoplasm"/>
    <property type="evidence" value="ECO:0007669"/>
    <property type="project" value="UniProtKB-SubCell"/>
</dbReference>
<dbReference type="PANTHER" id="PTHR30314:SF3">
    <property type="entry name" value="MITOCHONDRIAL DIVISION PROTEIN FSZA"/>
    <property type="match status" value="1"/>
</dbReference>
<evidence type="ECO:0000313" key="10">
    <source>
        <dbReference type="Proteomes" id="UP000783287"/>
    </source>
</evidence>
<gene>
    <name evidence="4 9" type="primary">ftsZ</name>
    <name evidence="9" type="ORF">KC909_04440</name>
</gene>
<dbReference type="InterPro" id="IPR018316">
    <property type="entry name" value="Tubulin/FtsZ_2-layer-sand-dom"/>
</dbReference>
<dbReference type="EMBL" id="JAGQLK010000095">
    <property type="protein sequence ID" value="MCA9383591.1"/>
    <property type="molecule type" value="Genomic_DNA"/>
</dbReference>
<proteinExistence type="inferred from homology"/>
<feature type="binding site" evidence="4">
    <location>
        <position position="143"/>
    </location>
    <ligand>
        <name>GTP</name>
        <dbReference type="ChEBI" id="CHEBI:37565"/>
    </ligand>
</feature>
<comment type="subcellular location">
    <subcellularLocation>
        <location evidence="4">Cytoplasm</location>
    </subcellularLocation>
    <text evidence="4">Assembles at midcell at the inner surface of the cytoplasmic membrane.</text>
</comment>
<keyword evidence="2 4" id="KW-0547">Nucleotide-binding</keyword>
<reference evidence="9" key="2">
    <citation type="journal article" date="2021" name="Microbiome">
        <title>Successional dynamics and alternative stable states in a saline activated sludge microbial community over 9 years.</title>
        <authorList>
            <person name="Wang Y."/>
            <person name="Ye J."/>
            <person name="Ju F."/>
            <person name="Liu L."/>
            <person name="Boyd J.A."/>
            <person name="Deng Y."/>
            <person name="Parks D.H."/>
            <person name="Jiang X."/>
            <person name="Yin X."/>
            <person name="Woodcroft B.J."/>
            <person name="Tyson G.W."/>
            <person name="Hugenholtz P."/>
            <person name="Polz M.F."/>
            <person name="Zhang T."/>
        </authorList>
    </citation>
    <scope>NUCLEOTIDE SEQUENCE</scope>
    <source>
        <strain evidence="9">HKST-UBA14</strain>
    </source>
</reference>
<dbReference type="GO" id="GO:0000917">
    <property type="term" value="P:division septum assembly"/>
    <property type="evidence" value="ECO:0007669"/>
    <property type="project" value="UniProtKB-KW"/>
</dbReference>
<dbReference type="SUPFAM" id="SSF52490">
    <property type="entry name" value="Tubulin nucleotide-binding domain-like"/>
    <property type="match status" value="1"/>
</dbReference>
<keyword evidence="4" id="KW-0963">Cytoplasm</keyword>
<dbReference type="Pfam" id="PF12327">
    <property type="entry name" value="FtsZ_C"/>
    <property type="match status" value="1"/>
</dbReference>
<evidence type="ECO:0000256" key="1">
    <source>
        <dbReference type="ARBA" id="ARBA00009690"/>
    </source>
</evidence>
<evidence type="ECO:0000256" key="5">
    <source>
        <dbReference type="NCBIfam" id="TIGR00065"/>
    </source>
</evidence>
<dbReference type="InterPro" id="IPR003008">
    <property type="entry name" value="Tubulin_FtsZ_GTPase"/>
</dbReference>
<keyword evidence="3 4" id="KW-0342">GTP-binding</keyword>
<dbReference type="InterPro" id="IPR036525">
    <property type="entry name" value="Tubulin/FtsZ_GTPase_sf"/>
</dbReference>
<evidence type="ECO:0000256" key="3">
    <source>
        <dbReference type="ARBA" id="ARBA00023134"/>
    </source>
</evidence>
<feature type="region of interest" description="Disordered" evidence="6">
    <location>
        <begin position="347"/>
        <end position="410"/>
    </location>
</feature>
<evidence type="ECO:0000256" key="2">
    <source>
        <dbReference type="ARBA" id="ARBA00022741"/>
    </source>
</evidence>
<dbReference type="GO" id="GO:0032153">
    <property type="term" value="C:cell division site"/>
    <property type="evidence" value="ECO:0007669"/>
    <property type="project" value="UniProtKB-UniRule"/>
</dbReference>
<dbReference type="GO" id="GO:0043093">
    <property type="term" value="P:FtsZ-dependent cytokinesis"/>
    <property type="evidence" value="ECO:0007669"/>
    <property type="project" value="UniProtKB-UniRule"/>
</dbReference>
<feature type="binding site" evidence="4">
    <location>
        <position position="187"/>
    </location>
    <ligand>
        <name>GTP</name>
        <dbReference type="ChEBI" id="CHEBI:37565"/>
    </ligand>
</feature>
<keyword evidence="4 9" id="KW-0132">Cell division</keyword>
<keyword evidence="4" id="KW-0717">Septation</keyword>
<dbReference type="HAMAP" id="MF_00909">
    <property type="entry name" value="FtsZ"/>
    <property type="match status" value="1"/>
</dbReference>
<feature type="binding site" evidence="4">
    <location>
        <begin position="20"/>
        <end position="24"/>
    </location>
    <ligand>
        <name>GTP</name>
        <dbReference type="ChEBI" id="CHEBI:37565"/>
    </ligand>
</feature>
<dbReference type="PRINTS" id="PR00423">
    <property type="entry name" value="CELLDVISFTSZ"/>
</dbReference>
<dbReference type="GO" id="GO:0051258">
    <property type="term" value="P:protein polymerization"/>
    <property type="evidence" value="ECO:0007669"/>
    <property type="project" value="UniProtKB-UniRule"/>
</dbReference>
<comment type="similarity">
    <text evidence="1 4">Belongs to the FtsZ family.</text>
</comment>
<dbReference type="NCBIfam" id="TIGR00065">
    <property type="entry name" value="ftsZ"/>
    <property type="match status" value="1"/>
</dbReference>
<dbReference type="SMART" id="SM00865">
    <property type="entry name" value="Tubulin_C"/>
    <property type="match status" value="1"/>
</dbReference>
<feature type="domain" description="Tubulin/FtsZ GTPase" evidence="7">
    <location>
        <begin position="12"/>
        <end position="205"/>
    </location>
</feature>
<feature type="compositionally biased region" description="Acidic residues" evidence="6">
    <location>
        <begin position="387"/>
        <end position="399"/>
    </location>
</feature>
<comment type="function">
    <text evidence="4">Essential cell division protein that forms a contractile ring structure (Z ring) at the future cell division site. The regulation of the ring assembly controls the timing and the location of cell division. One of the functions of the FtsZ ring is to recruit other cell division proteins to the septum to produce a new cell wall between the dividing cells. Binds GTP and shows GTPase activity.</text>
</comment>
<dbReference type="InterPro" id="IPR008280">
    <property type="entry name" value="Tub_FtsZ_C"/>
</dbReference>
<dbReference type="InterPro" id="IPR037103">
    <property type="entry name" value="Tubulin/FtsZ-like_C"/>
</dbReference>
<evidence type="ECO:0000259" key="7">
    <source>
        <dbReference type="SMART" id="SM00864"/>
    </source>
</evidence>
<dbReference type="Pfam" id="PF00091">
    <property type="entry name" value="Tubulin"/>
    <property type="match status" value="1"/>
</dbReference>
<dbReference type="GO" id="GO:0005525">
    <property type="term" value="F:GTP binding"/>
    <property type="evidence" value="ECO:0007669"/>
    <property type="project" value="UniProtKB-UniRule"/>
</dbReference>
<dbReference type="FunFam" id="3.40.50.1440:FF:000001">
    <property type="entry name" value="Cell division protein FtsZ"/>
    <property type="match status" value="1"/>
</dbReference>
<dbReference type="AlphaFoldDB" id="A0A955RJ47"/>
<dbReference type="InterPro" id="IPR000158">
    <property type="entry name" value="Cell_div_FtsZ"/>
</dbReference>
<accession>A0A955RJ47</accession>
<keyword evidence="4" id="KW-0131">Cell cycle</keyword>
<dbReference type="InterPro" id="IPR024757">
    <property type="entry name" value="FtsZ_C"/>
</dbReference>
<evidence type="ECO:0000256" key="6">
    <source>
        <dbReference type="SAM" id="MobiDB-lite"/>
    </source>
</evidence>
<feature type="compositionally biased region" description="Acidic residues" evidence="6">
    <location>
        <begin position="366"/>
        <end position="376"/>
    </location>
</feature>
<protein>
    <recommendedName>
        <fullName evidence="4 5">Cell division protein FtsZ</fullName>
    </recommendedName>
</protein>